<evidence type="ECO:0000256" key="2">
    <source>
        <dbReference type="ARBA" id="ARBA00022622"/>
    </source>
</evidence>
<dbReference type="Proteomes" id="UP001642540">
    <property type="component" value="Unassembled WGS sequence"/>
</dbReference>
<protein>
    <recommendedName>
        <fullName evidence="9">Protein quiver</fullName>
    </recommendedName>
</protein>
<evidence type="ECO:0000256" key="3">
    <source>
        <dbReference type="ARBA" id="ARBA00022729"/>
    </source>
</evidence>
<gene>
    <name evidence="7" type="ORF">ODALV1_LOCUS31377</name>
</gene>
<keyword evidence="5" id="KW-1133">Transmembrane helix</keyword>
<proteinExistence type="predicted"/>
<evidence type="ECO:0000256" key="4">
    <source>
        <dbReference type="ARBA" id="ARBA00023288"/>
    </source>
</evidence>
<organism evidence="7 8">
    <name type="scientific">Orchesella dallaii</name>
    <dbReference type="NCBI Taxonomy" id="48710"/>
    <lineage>
        <taxon>Eukaryota</taxon>
        <taxon>Metazoa</taxon>
        <taxon>Ecdysozoa</taxon>
        <taxon>Arthropoda</taxon>
        <taxon>Hexapoda</taxon>
        <taxon>Collembola</taxon>
        <taxon>Entomobryomorpha</taxon>
        <taxon>Entomobryoidea</taxon>
        <taxon>Orchesellidae</taxon>
        <taxon>Orchesellinae</taxon>
        <taxon>Orchesella</taxon>
    </lineage>
</organism>
<evidence type="ECO:0000256" key="5">
    <source>
        <dbReference type="SAM" id="Phobius"/>
    </source>
</evidence>
<keyword evidence="2" id="KW-0325">Glycoprotein</keyword>
<comment type="caution">
    <text evidence="7">The sequence shown here is derived from an EMBL/GenBank/DDBJ whole genome shotgun (WGS) entry which is preliminary data.</text>
</comment>
<keyword evidence="5" id="KW-0472">Membrane</keyword>
<keyword evidence="3 6" id="KW-0732">Signal</keyword>
<accession>A0ABP1S9G7</accession>
<dbReference type="EMBL" id="CAXLJM020000169">
    <property type="protein sequence ID" value="CAL8148282.1"/>
    <property type="molecule type" value="Genomic_DNA"/>
</dbReference>
<evidence type="ECO:0008006" key="9">
    <source>
        <dbReference type="Google" id="ProtNLM"/>
    </source>
</evidence>
<name>A0ABP1S9G7_9HEXA</name>
<keyword evidence="4" id="KW-0449">Lipoprotein</keyword>
<feature type="transmembrane region" description="Helical" evidence="5">
    <location>
        <begin position="162"/>
        <end position="187"/>
    </location>
</feature>
<keyword evidence="5" id="KW-0812">Transmembrane</keyword>
<evidence type="ECO:0000256" key="6">
    <source>
        <dbReference type="SAM" id="SignalP"/>
    </source>
</evidence>
<keyword evidence="8" id="KW-1185">Reference proteome</keyword>
<keyword evidence="2" id="KW-0336">GPI-anchor</keyword>
<evidence type="ECO:0000256" key="1">
    <source>
        <dbReference type="ARBA" id="ARBA00004589"/>
    </source>
</evidence>
<dbReference type="InterPro" id="IPR050975">
    <property type="entry name" value="Sleep_regulator"/>
</dbReference>
<feature type="chain" id="PRO_5047516190" description="Protein quiver" evidence="6">
    <location>
        <begin position="33"/>
        <end position="335"/>
    </location>
</feature>
<sequence length="335" mass="37104">MFYTPISMRYPLLLLSITVVLLSSGFLPISEALNCYKCNTAPGSKIPFQCDDRHNGLYIPCEGKHSVCAIRQYEDHNTGFTSIQKYCLFEPVEGKAPPGKCIIDKTQKGEKLTDCFCLGYDGCNEHNIGGIGVRARHHARNGTSLASKLKVPFSSERIFKMFYIPISIRHSLLLFPITAVLLFSGFLPISEALNCFKCNTAPGSKIPFQCDDKHTGLNIPCEGKHSVCAIRQYEDHDTGFTSIQKYCLFEPVEGKAPPGKCIIDKTQKGEKLTDCFCLELDGCNEYNIGGIGARSSHHALFGAASLASKLRVSFSSERMFILFFIAFTLCNVSIF</sequence>
<feature type="signal peptide" evidence="6">
    <location>
        <begin position="1"/>
        <end position="32"/>
    </location>
</feature>
<dbReference type="PANTHER" id="PTHR33562">
    <property type="entry name" value="ATILLA, ISOFORM B-RELATED-RELATED"/>
    <property type="match status" value="1"/>
</dbReference>
<evidence type="ECO:0000313" key="7">
    <source>
        <dbReference type="EMBL" id="CAL8148282.1"/>
    </source>
</evidence>
<evidence type="ECO:0000313" key="8">
    <source>
        <dbReference type="Proteomes" id="UP001642540"/>
    </source>
</evidence>
<reference evidence="7 8" key="1">
    <citation type="submission" date="2024-08" db="EMBL/GenBank/DDBJ databases">
        <authorList>
            <person name="Cucini C."/>
            <person name="Frati F."/>
        </authorList>
    </citation>
    <scope>NUCLEOTIDE SEQUENCE [LARGE SCALE GENOMIC DNA]</scope>
</reference>
<comment type="subcellular location">
    <subcellularLocation>
        <location evidence="1">Membrane</location>
        <topology evidence="1">Lipid-anchor</topology>
        <topology evidence="1">GPI-anchor</topology>
    </subcellularLocation>
</comment>